<dbReference type="Proteomes" id="UP001472677">
    <property type="component" value="Unassembled WGS sequence"/>
</dbReference>
<protein>
    <submittedName>
        <fullName evidence="2">Uncharacterized protein</fullName>
    </submittedName>
</protein>
<feature type="region of interest" description="Disordered" evidence="1">
    <location>
        <begin position="97"/>
        <end position="118"/>
    </location>
</feature>
<sequence>MEAIIALERHSSLLCFKIENFCYACIVHEDHNTGDEDEDEKREIAPWDDIKGIYSSGDNLDFDLHSTDDEAPREEVKEIQKKRAKKSFMEEFGFKDDREDETNREVMPLKEKGEKYPW</sequence>
<keyword evidence="3" id="KW-1185">Reference proteome</keyword>
<proteinExistence type="predicted"/>
<accession>A0ABR2ERU2</accession>
<name>A0ABR2ERU2_9ROSI</name>
<reference evidence="2 3" key="1">
    <citation type="journal article" date="2024" name="G3 (Bethesda)">
        <title>Genome assembly of Hibiscus sabdariffa L. provides insights into metabolisms of medicinal natural products.</title>
        <authorList>
            <person name="Kim T."/>
        </authorList>
    </citation>
    <scope>NUCLEOTIDE SEQUENCE [LARGE SCALE GENOMIC DNA]</scope>
    <source>
        <strain evidence="2">TK-2024</strain>
        <tissue evidence="2">Old leaves</tissue>
    </source>
</reference>
<comment type="caution">
    <text evidence="2">The sequence shown here is derived from an EMBL/GenBank/DDBJ whole genome shotgun (WGS) entry which is preliminary data.</text>
</comment>
<evidence type="ECO:0000256" key="1">
    <source>
        <dbReference type="SAM" id="MobiDB-lite"/>
    </source>
</evidence>
<gene>
    <name evidence="2" type="ORF">V6N12_058310</name>
</gene>
<evidence type="ECO:0000313" key="2">
    <source>
        <dbReference type="EMBL" id="KAK8564727.1"/>
    </source>
</evidence>
<dbReference type="EMBL" id="JBBPBM010000010">
    <property type="protein sequence ID" value="KAK8564727.1"/>
    <property type="molecule type" value="Genomic_DNA"/>
</dbReference>
<evidence type="ECO:0000313" key="3">
    <source>
        <dbReference type="Proteomes" id="UP001472677"/>
    </source>
</evidence>
<organism evidence="2 3">
    <name type="scientific">Hibiscus sabdariffa</name>
    <name type="common">roselle</name>
    <dbReference type="NCBI Taxonomy" id="183260"/>
    <lineage>
        <taxon>Eukaryota</taxon>
        <taxon>Viridiplantae</taxon>
        <taxon>Streptophyta</taxon>
        <taxon>Embryophyta</taxon>
        <taxon>Tracheophyta</taxon>
        <taxon>Spermatophyta</taxon>
        <taxon>Magnoliopsida</taxon>
        <taxon>eudicotyledons</taxon>
        <taxon>Gunneridae</taxon>
        <taxon>Pentapetalae</taxon>
        <taxon>rosids</taxon>
        <taxon>malvids</taxon>
        <taxon>Malvales</taxon>
        <taxon>Malvaceae</taxon>
        <taxon>Malvoideae</taxon>
        <taxon>Hibiscus</taxon>
    </lineage>
</organism>